<feature type="binding site" evidence="2">
    <location>
        <position position="58"/>
    </location>
    <ligand>
        <name>CoA</name>
        <dbReference type="ChEBI" id="CHEBI:57287"/>
    </ligand>
</feature>
<dbReference type="SUPFAM" id="SSF54637">
    <property type="entry name" value="Thioesterase/thiol ester dehydrase-isomerase"/>
    <property type="match status" value="1"/>
</dbReference>
<reference evidence="4 5" key="1">
    <citation type="journal article" date="2016" name="Int. J. Syst. Evol. Microbiol.">
        <title>Streptococcuspantholopis sp. nov., isolated from faeces of the Tibetan antelope (Pantholops hodgsonii).</title>
        <authorList>
            <person name="Bai X."/>
            <person name="Xiong Y."/>
            <person name="Lu S."/>
            <person name="Jin D."/>
            <person name="Lai X."/>
            <person name="Yang J."/>
            <person name="Niu L."/>
            <person name="Hu S."/>
            <person name="Meng X."/>
            <person name="Pu J."/>
            <person name="Ye C."/>
            <person name="Xu J."/>
        </authorList>
    </citation>
    <scope>NUCLEOTIDE SEQUENCE [LARGE SCALE GENOMIC DNA]</scope>
    <source>
        <strain evidence="4 5">TA 26</strain>
    </source>
</reference>
<dbReference type="Gene3D" id="3.10.129.10">
    <property type="entry name" value="Hotdog Thioesterase"/>
    <property type="match status" value="1"/>
</dbReference>
<keyword evidence="5" id="KW-1185">Reference proteome</keyword>
<dbReference type="InterPro" id="IPR054485">
    <property type="entry name" value="FlK-like_dom"/>
</dbReference>
<dbReference type="Proteomes" id="UP000077317">
    <property type="component" value="Chromosome"/>
</dbReference>
<feature type="active site" evidence="1">
    <location>
        <position position="39"/>
    </location>
</feature>
<dbReference type="PIRSF" id="PIRSF014972">
    <property type="entry name" value="FlK"/>
    <property type="match status" value="1"/>
</dbReference>
<feature type="active site" evidence="1">
    <location>
        <position position="65"/>
    </location>
</feature>
<dbReference type="PANTHER" id="PTHR36934">
    <property type="entry name" value="BLR0278 PROTEIN"/>
    <property type="match status" value="1"/>
</dbReference>
<name>A0A172Q6N7_9STRE</name>
<dbReference type="AlphaFoldDB" id="A0A172Q6N7"/>
<dbReference type="InterPro" id="IPR025540">
    <property type="entry name" value="FlK"/>
</dbReference>
<sequence length="122" mass="13759">MLLMLFQKIYHTESKDSAKSMESGELEVLATPALVAFMENTAFTHLQPQLKENETSVGSAISIEHLAASPIGTDIRIIIRQMTRKGRQYHFSIAAYEGEELIGKAEHTRVAVDQDRFIAKFY</sequence>
<dbReference type="EMBL" id="CP014699">
    <property type="protein sequence ID" value="AND79126.1"/>
    <property type="molecule type" value="Genomic_DNA"/>
</dbReference>
<gene>
    <name evidence="4" type="ORF">A0O21_03340</name>
</gene>
<reference evidence="5" key="2">
    <citation type="submission" date="2016-03" db="EMBL/GenBank/DDBJ databases">
        <title>Streptococcus antelopensis sp. nov., isolated from the feces of the Tibetan antelope (Pantholops hodgsonii) in Hoh Xil National Nature Reserve, Qinghai, China.</title>
        <authorList>
            <person name="Bai X."/>
        </authorList>
    </citation>
    <scope>NUCLEOTIDE SEQUENCE [LARGE SCALE GENOMIC DNA]</scope>
    <source>
        <strain evidence="5">TA 26</strain>
    </source>
</reference>
<feature type="binding site" evidence="2">
    <location>
        <position position="58"/>
    </location>
    <ligand>
        <name>substrate</name>
    </ligand>
</feature>
<evidence type="ECO:0000259" key="3">
    <source>
        <dbReference type="Pfam" id="PF22636"/>
    </source>
</evidence>
<evidence type="ECO:0000256" key="2">
    <source>
        <dbReference type="PIRSR" id="PIRSR014972-2"/>
    </source>
</evidence>
<feature type="domain" description="Fluoroacetyl-CoA-specific thioesterase-like" evidence="3">
    <location>
        <begin position="14"/>
        <end position="114"/>
    </location>
</feature>
<protein>
    <submittedName>
        <fullName evidence="4">Diaminopimelate epimerase</fullName>
    </submittedName>
</protein>
<dbReference type="InterPro" id="IPR029069">
    <property type="entry name" value="HotDog_dom_sf"/>
</dbReference>
<dbReference type="KEGG" id="spat:A0O21_03340"/>
<feature type="binding site" evidence="2">
    <location>
        <position position="109"/>
    </location>
    <ligand>
        <name>substrate</name>
    </ligand>
</feature>
<accession>A0A172Q6N7</accession>
<feature type="active site" evidence="1">
    <location>
        <position position="31"/>
    </location>
</feature>
<evidence type="ECO:0000313" key="4">
    <source>
        <dbReference type="EMBL" id="AND79126.1"/>
    </source>
</evidence>
<evidence type="ECO:0000313" key="5">
    <source>
        <dbReference type="Proteomes" id="UP000077317"/>
    </source>
</evidence>
<proteinExistence type="predicted"/>
<dbReference type="PANTHER" id="PTHR36934:SF1">
    <property type="entry name" value="THIOESTERASE DOMAIN-CONTAINING PROTEIN"/>
    <property type="match status" value="1"/>
</dbReference>
<evidence type="ECO:0000256" key="1">
    <source>
        <dbReference type="PIRSR" id="PIRSR014972-1"/>
    </source>
</evidence>
<organism evidence="4 5">
    <name type="scientific">Streptococcus pantholopis</name>
    <dbReference type="NCBI Taxonomy" id="1811193"/>
    <lineage>
        <taxon>Bacteria</taxon>
        <taxon>Bacillati</taxon>
        <taxon>Bacillota</taxon>
        <taxon>Bacilli</taxon>
        <taxon>Lactobacillales</taxon>
        <taxon>Streptococcaceae</taxon>
        <taxon>Streptococcus</taxon>
    </lineage>
</organism>
<dbReference type="Pfam" id="PF22636">
    <property type="entry name" value="FlK"/>
    <property type="match status" value="1"/>
</dbReference>